<proteinExistence type="predicted"/>
<comment type="caution">
    <text evidence="1">The sequence shown here is derived from an EMBL/GenBank/DDBJ whole genome shotgun (WGS) entry which is preliminary data.</text>
</comment>
<sequence length="112" mass="12804">MRELVSIVVLVRFFGDEGPAMLFVSVGESSDSLIYEDQQVMYPLRASLIFLNALRRTWSDQINGPFFSKCVSFWLVERSVWESWNHGVTGLNTLSANQCYYDSTDAGASRHW</sequence>
<protein>
    <submittedName>
        <fullName evidence="1">Uncharacterized protein</fullName>
    </submittedName>
</protein>
<evidence type="ECO:0000313" key="1">
    <source>
        <dbReference type="EMBL" id="OSO89276.1"/>
    </source>
</evidence>
<dbReference type="Proteomes" id="UP000193587">
    <property type="component" value="Unassembled WGS sequence"/>
</dbReference>
<accession>A0A1X4G431</accession>
<gene>
    <name evidence="1" type="ORF">B9H04_17500</name>
</gene>
<organism evidence="1 2">
    <name type="scientific">Halorubrum ezzemoulense DSM 17463</name>
    <dbReference type="NCBI Taxonomy" id="1121945"/>
    <lineage>
        <taxon>Archaea</taxon>
        <taxon>Methanobacteriati</taxon>
        <taxon>Methanobacteriota</taxon>
        <taxon>Stenosarchaea group</taxon>
        <taxon>Halobacteria</taxon>
        <taxon>Halobacteriales</taxon>
        <taxon>Haloferacaceae</taxon>
        <taxon>Halorubrum</taxon>
    </lineage>
</organism>
<dbReference type="EMBL" id="NEDJ01000128">
    <property type="protein sequence ID" value="OSO89276.1"/>
    <property type="molecule type" value="Genomic_DNA"/>
</dbReference>
<evidence type="ECO:0000313" key="2">
    <source>
        <dbReference type="Proteomes" id="UP000193587"/>
    </source>
</evidence>
<name>A0A1X4G431_HALEZ</name>
<dbReference type="AlphaFoldDB" id="A0A1X4G431"/>
<reference evidence="1 2" key="1">
    <citation type="submission" date="2017-04" db="EMBL/GenBank/DDBJ databases">
        <title>MLSA of the genus Halorubrum.</title>
        <authorList>
            <person name="De La Haba R."/>
            <person name="Sanchez-Porro C."/>
            <person name="Infante-Dominguez C."/>
            <person name="Ventosa A."/>
        </authorList>
    </citation>
    <scope>NUCLEOTIDE SEQUENCE [LARGE SCALE GENOMIC DNA]</scope>
    <source>
        <strain evidence="1 2">DSM 17463</strain>
    </source>
</reference>